<reference evidence="2" key="1">
    <citation type="journal article" date="2019" name="Int. J. Syst. Evol. Microbiol.">
        <title>The Global Catalogue of Microorganisms (GCM) 10K type strain sequencing project: providing services to taxonomists for standard genome sequencing and annotation.</title>
        <authorList>
            <consortium name="The Broad Institute Genomics Platform"/>
            <consortium name="The Broad Institute Genome Sequencing Center for Infectious Disease"/>
            <person name="Wu L."/>
            <person name="Ma J."/>
        </authorList>
    </citation>
    <scope>NUCLEOTIDE SEQUENCE [LARGE SCALE GENOMIC DNA]</scope>
    <source>
        <strain evidence="2">JCM 17024</strain>
    </source>
</reference>
<organism evidence="1 2">
    <name type="scientific">Microbacterium soli</name>
    <dbReference type="NCBI Taxonomy" id="446075"/>
    <lineage>
        <taxon>Bacteria</taxon>
        <taxon>Bacillati</taxon>
        <taxon>Actinomycetota</taxon>
        <taxon>Actinomycetes</taxon>
        <taxon>Micrococcales</taxon>
        <taxon>Microbacteriaceae</taxon>
        <taxon>Microbacterium</taxon>
    </lineage>
</organism>
<dbReference type="RefSeq" id="WP_344818636.1">
    <property type="nucleotide sequence ID" value="NZ_BAABCP010000001.1"/>
</dbReference>
<comment type="caution">
    <text evidence="1">The sequence shown here is derived from an EMBL/GenBank/DDBJ whole genome shotgun (WGS) entry which is preliminary data.</text>
</comment>
<gene>
    <name evidence="1" type="ORF">GCM10022383_12210</name>
</gene>
<evidence type="ECO:0000313" key="1">
    <source>
        <dbReference type="EMBL" id="GAA3935364.1"/>
    </source>
</evidence>
<keyword evidence="2" id="KW-1185">Reference proteome</keyword>
<name>A0ABP7N4V0_9MICO</name>
<dbReference type="EMBL" id="BAABCP010000001">
    <property type="protein sequence ID" value="GAA3935364.1"/>
    <property type="molecule type" value="Genomic_DNA"/>
</dbReference>
<protein>
    <submittedName>
        <fullName evidence="1">Uncharacterized protein</fullName>
    </submittedName>
</protein>
<evidence type="ECO:0000313" key="2">
    <source>
        <dbReference type="Proteomes" id="UP001501591"/>
    </source>
</evidence>
<dbReference type="Proteomes" id="UP001501591">
    <property type="component" value="Unassembled WGS sequence"/>
</dbReference>
<proteinExistence type="predicted"/>
<accession>A0ABP7N4V0</accession>
<sequence length="333" mass="37045">MEWIGDPETAGRWLRERLDEGCATMHGVVPRGFPAYARVFHPASVRSLPDRPVPTQEEYERMPDAERAALLPLYVDDTVTWTVTAGVFGTQLHPLAQWQRIVRTPAGGDWRTRIAPDGREFSAPPEGEMPPELLASVAGHLVRHTSTPDTGFAAIWEGYGGLLGFFGETRSRVFFGWGDEANESGRAEADARHEEMLRRSIHDPFNNGFRKEVWQPGILSDEISTGPRLRLPGRGHVLFSAPPRTFADPNWILDAPWRDVVAEQCGFPPSAQHPNLIWPADRSWVMVSEIDFDSTVVAGTAELIRALCEDPVIEALPLPGGADLSWRADEVNR</sequence>